<evidence type="ECO:0000313" key="9">
    <source>
        <dbReference type="Proteomes" id="UP001370100"/>
    </source>
</evidence>
<dbReference type="RefSeq" id="WP_337717221.1">
    <property type="nucleotide sequence ID" value="NZ_JBBEGL010000007.1"/>
</dbReference>
<comment type="caution">
    <text evidence="8">The sequence shown here is derived from an EMBL/GenBank/DDBJ whole genome shotgun (WGS) entry which is preliminary data.</text>
</comment>
<dbReference type="EMBL" id="JBBEGL010000007">
    <property type="protein sequence ID" value="MEJ2889545.1"/>
    <property type="molecule type" value="Genomic_DNA"/>
</dbReference>
<evidence type="ECO:0000256" key="5">
    <source>
        <dbReference type="ARBA" id="ARBA00023002"/>
    </source>
</evidence>
<dbReference type="InterPro" id="IPR023753">
    <property type="entry name" value="FAD/NAD-binding_dom"/>
</dbReference>
<dbReference type="InterPro" id="IPR036188">
    <property type="entry name" value="FAD/NAD-bd_sf"/>
</dbReference>
<evidence type="ECO:0000259" key="7">
    <source>
        <dbReference type="Pfam" id="PF07992"/>
    </source>
</evidence>
<evidence type="ECO:0000256" key="4">
    <source>
        <dbReference type="ARBA" id="ARBA00022827"/>
    </source>
</evidence>
<dbReference type="InterPro" id="IPR051169">
    <property type="entry name" value="NADH-Q_oxidoreductase"/>
</dbReference>
<feature type="domain" description="FAD/NAD(P)-binding" evidence="7">
    <location>
        <begin position="34"/>
        <end position="308"/>
    </location>
</feature>
<feature type="region of interest" description="Disordered" evidence="6">
    <location>
        <begin position="9"/>
        <end position="29"/>
    </location>
</feature>
<protein>
    <submittedName>
        <fullName evidence="8">FAD-dependent oxidoreductase</fullName>
    </submittedName>
</protein>
<keyword evidence="4" id="KW-0274">FAD</keyword>
<reference evidence="8 9" key="1">
    <citation type="submission" date="2024-03" db="EMBL/GenBank/DDBJ databases">
        <title>Actinomycetospora sp. OC33-EN06, a novel actinomycete isolated from wild orchid (Aerides multiflora).</title>
        <authorList>
            <person name="Suriyachadkun C."/>
        </authorList>
    </citation>
    <scope>NUCLEOTIDE SEQUENCE [LARGE SCALE GENOMIC DNA]</scope>
    <source>
        <strain evidence="8 9">OC33-EN06</strain>
    </source>
</reference>
<organism evidence="8 9">
    <name type="scientific">Actinomycetospora aeridis</name>
    <dbReference type="NCBI Taxonomy" id="3129231"/>
    <lineage>
        <taxon>Bacteria</taxon>
        <taxon>Bacillati</taxon>
        <taxon>Actinomycetota</taxon>
        <taxon>Actinomycetes</taxon>
        <taxon>Pseudonocardiales</taxon>
        <taxon>Pseudonocardiaceae</taxon>
        <taxon>Actinomycetospora</taxon>
    </lineage>
</organism>
<evidence type="ECO:0000256" key="6">
    <source>
        <dbReference type="SAM" id="MobiDB-lite"/>
    </source>
</evidence>
<sequence length="407" mass="42171">MTHDIAQAVTLGPSGGVVMAPPPSEEEGAPVPHRTVVLGAGYAGLAAALGLARRLDPTRHPVTVVTPDDHFVERIRLHQRATGQRLRPRPLRPVLAGHGVELVVAHATTVDTDARLLALDRPPHVLGYDDLVLAVGSEADLRDVPGAARHAQAVAGPAGADAVARRLAAGTVRRAVVVGGGLTGTETAAEIAERFPAVGVSLVTAGTLTPGIGDRGREHLRRALRARGVALHEGRRVTAVGATSVSLDGDELPADLVVWAGGFRAPDLLARTGLPVDPRGRLVVDDHLHPAGRPELTVAGDAAAVPVAGGPASRMSCQTGLPMGRYAGAALARRARGRAPRPIRVRYVWQNVGLGRGDGLTQFTAPDDSPLDRVLTGRLSAALKEYVARGAAWAAAHPGPHRKEAAA</sequence>
<dbReference type="PANTHER" id="PTHR42913:SF3">
    <property type="entry name" value="64 KDA MITOCHONDRIAL NADH DEHYDROGENASE (EUROFUNG)"/>
    <property type="match status" value="1"/>
</dbReference>
<gene>
    <name evidence="8" type="ORF">WCD41_24000</name>
</gene>
<keyword evidence="9" id="KW-1185">Reference proteome</keyword>
<comment type="similarity">
    <text evidence="2">Belongs to the NADH dehydrogenase family.</text>
</comment>
<keyword evidence="5" id="KW-0560">Oxidoreductase</keyword>
<dbReference type="PRINTS" id="PR00368">
    <property type="entry name" value="FADPNR"/>
</dbReference>
<dbReference type="Pfam" id="PF07992">
    <property type="entry name" value="Pyr_redox_2"/>
    <property type="match status" value="1"/>
</dbReference>
<proteinExistence type="inferred from homology"/>
<evidence type="ECO:0000256" key="3">
    <source>
        <dbReference type="ARBA" id="ARBA00022630"/>
    </source>
</evidence>
<dbReference type="SUPFAM" id="SSF51905">
    <property type="entry name" value="FAD/NAD(P)-binding domain"/>
    <property type="match status" value="1"/>
</dbReference>
<comment type="cofactor">
    <cofactor evidence="1">
        <name>FAD</name>
        <dbReference type="ChEBI" id="CHEBI:57692"/>
    </cofactor>
</comment>
<evidence type="ECO:0000256" key="2">
    <source>
        <dbReference type="ARBA" id="ARBA00005272"/>
    </source>
</evidence>
<dbReference type="PRINTS" id="PR00469">
    <property type="entry name" value="PNDRDTASEII"/>
</dbReference>
<accession>A0ABU8NC44</accession>
<dbReference type="PANTHER" id="PTHR42913">
    <property type="entry name" value="APOPTOSIS-INDUCING FACTOR 1"/>
    <property type="match status" value="1"/>
</dbReference>
<name>A0ABU8NC44_9PSEU</name>
<keyword evidence="3" id="KW-0285">Flavoprotein</keyword>
<evidence type="ECO:0000313" key="8">
    <source>
        <dbReference type="EMBL" id="MEJ2889545.1"/>
    </source>
</evidence>
<dbReference type="Proteomes" id="UP001370100">
    <property type="component" value="Unassembled WGS sequence"/>
</dbReference>
<dbReference type="Gene3D" id="3.50.50.100">
    <property type="match status" value="1"/>
</dbReference>
<evidence type="ECO:0000256" key="1">
    <source>
        <dbReference type="ARBA" id="ARBA00001974"/>
    </source>
</evidence>